<evidence type="ECO:0000256" key="15">
    <source>
        <dbReference type="ARBA" id="ARBA00022917"/>
    </source>
</evidence>
<dbReference type="GO" id="GO:0004826">
    <property type="term" value="F:phenylalanine-tRNA ligase activity"/>
    <property type="evidence" value="ECO:0007669"/>
    <property type="project" value="UniProtKB-EC"/>
</dbReference>
<accession>A0A6J6A9R8</accession>
<keyword evidence="15" id="KW-0648">Protein biosynthesis</keyword>
<organism evidence="22">
    <name type="scientific">freshwater metagenome</name>
    <dbReference type="NCBI Taxonomy" id="449393"/>
    <lineage>
        <taxon>unclassified sequences</taxon>
        <taxon>metagenomes</taxon>
        <taxon>ecological metagenomes</taxon>
    </lineage>
</organism>
<dbReference type="Pfam" id="PF17759">
    <property type="entry name" value="tRNA_synthFbeta"/>
    <property type="match status" value="1"/>
</dbReference>
<dbReference type="EC" id="6.1.1.20" evidence="5"/>
<dbReference type="EMBL" id="CAESGF010000014">
    <property type="protein sequence ID" value="CAB4364460.1"/>
    <property type="molecule type" value="Genomic_DNA"/>
</dbReference>
<comment type="cofactor">
    <cofactor evidence="1">
        <name>Mg(2+)</name>
        <dbReference type="ChEBI" id="CHEBI:18420"/>
    </cofactor>
</comment>
<evidence type="ECO:0000259" key="20">
    <source>
        <dbReference type="PROSITE" id="PS51447"/>
    </source>
</evidence>
<evidence type="ECO:0000256" key="7">
    <source>
        <dbReference type="ARBA" id="ARBA00022490"/>
    </source>
</evidence>
<dbReference type="GO" id="GO:0006432">
    <property type="term" value="P:phenylalanyl-tRNA aminoacylation"/>
    <property type="evidence" value="ECO:0007669"/>
    <property type="project" value="InterPro"/>
</dbReference>
<evidence type="ECO:0000256" key="10">
    <source>
        <dbReference type="ARBA" id="ARBA00022723"/>
    </source>
</evidence>
<evidence type="ECO:0000256" key="3">
    <source>
        <dbReference type="ARBA" id="ARBA00008653"/>
    </source>
</evidence>
<comment type="subunit">
    <text evidence="4">Tetramer of two alpha and two beta subunits.</text>
</comment>
<evidence type="ECO:0000256" key="12">
    <source>
        <dbReference type="ARBA" id="ARBA00022840"/>
    </source>
</evidence>
<keyword evidence="9" id="KW-0436">Ligase</keyword>
<dbReference type="Gene3D" id="3.50.40.10">
    <property type="entry name" value="Phenylalanyl-trna Synthetase, Chain B, domain 3"/>
    <property type="match status" value="1"/>
</dbReference>
<dbReference type="SUPFAM" id="SSF50249">
    <property type="entry name" value="Nucleic acid-binding proteins"/>
    <property type="match status" value="1"/>
</dbReference>
<dbReference type="HAMAP" id="MF_00283">
    <property type="entry name" value="Phe_tRNA_synth_beta1"/>
    <property type="match status" value="1"/>
</dbReference>
<evidence type="ECO:0000256" key="5">
    <source>
        <dbReference type="ARBA" id="ARBA00012814"/>
    </source>
</evidence>
<dbReference type="InterPro" id="IPR033714">
    <property type="entry name" value="tRNA_bind_bactPheRS"/>
</dbReference>
<dbReference type="EMBL" id="CAFBOL010000104">
    <property type="protein sequence ID" value="CAB5009900.1"/>
    <property type="molecule type" value="Genomic_DNA"/>
</dbReference>
<dbReference type="InterPro" id="IPR005121">
    <property type="entry name" value="Fdx_antiC-bd"/>
</dbReference>
<evidence type="ECO:0000256" key="9">
    <source>
        <dbReference type="ARBA" id="ARBA00022598"/>
    </source>
</evidence>
<dbReference type="Pfam" id="PF03484">
    <property type="entry name" value="B5"/>
    <property type="match status" value="1"/>
</dbReference>
<dbReference type="SMART" id="SM00896">
    <property type="entry name" value="FDX-ACB"/>
    <property type="match status" value="1"/>
</dbReference>
<evidence type="ECO:0000259" key="21">
    <source>
        <dbReference type="PROSITE" id="PS51483"/>
    </source>
</evidence>
<dbReference type="GO" id="GO:0005524">
    <property type="term" value="F:ATP binding"/>
    <property type="evidence" value="ECO:0007669"/>
    <property type="project" value="UniProtKB-KW"/>
</dbReference>
<dbReference type="SUPFAM" id="SSF54991">
    <property type="entry name" value="Anticodon-binding domain of PheRS"/>
    <property type="match status" value="1"/>
</dbReference>
<dbReference type="SMART" id="SM00873">
    <property type="entry name" value="B3_4"/>
    <property type="match status" value="1"/>
</dbReference>
<keyword evidence="12" id="KW-0067">ATP-binding</keyword>
<dbReference type="Pfam" id="PF01588">
    <property type="entry name" value="tRNA_bind"/>
    <property type="match status" value="1"/>
</dbReference>
<keyword evidence="13" id="KW-0460">Magnesium</keyword>
<dbReference type="GO" id="GO:0000287">
    <property type="term" value="F:magnesium ion binding"/>
    <property type="evidence" value="ECO:0007669"/>
    <property type="project" value="InterPro"/>
</dbReference>
<gene>
    <name evidence="23" type="ORF">UFOPK2656_01929</name>
    <name evidence="24" type="ORF">UFOPK3651_02095</name>
    <name evidence="25" type="ORF">UFOPK3931_02750</name>
    <name evidence="22" type="ORF">UFOPK4189_02221</name>
</gene>
<dbReference type="InterPro" id="IPR020825">
    <property type="entry name" value="Phe-tRNA_synthase-like_B3/B4"/>
</dbReference>
<comment type="subcellular location">
    <subcellularLocation>
        <location evidence="2">Cytoplasm</location>
    </subcellularLocation>
</comment>
<evidence type="ECO:0000256" key="6">
    <source>
        <dbReference type="ARBA" id="ARBA00017032"/>
    </source>
</evidence>
<feature type="domain" description="B5" evidence="21">
    <location>
        <begin position="404"/>
        <end position="479"/>
    </location>
</feature>
<dbReference type="PROSITE" id="PS51447">
    <property type="entry name" value="FDX_ACB"/>
    <property type="match status" value="1"/>
</dbReference>
<feature type="domain" description="FDX-ACB" evidence="20">
    <location>
        <begin position="689"/>
        <end position="781"/>
    </location>
</feature>
<dbReference type="AlphaFoldDB" id="A0A6J6A9R8"/>
<dbReference type="InterPro" id="IPR012340">
    <property type="entry name" value="NA-bd_OB-fold"/>
</dbReference>
<evidence type="ECO:0000313" key="22">
    <source>
        <dbReference type="EMBL" id="CAB4364460.1"/>
    </source>
</evidence>
<sequence>MRIVHSMLKDLVAIGDDFDAIADIITNVGLAVEDIHHVGGTVAGVITAKVLRTERHADAAKVHRVFVDAGDGVERHVWCGAFNMQPGDIIPLATPGTVMPDGRAIEPKPILGISSDGMLCSARELDMGDDHSGILILPVDTPLGVPYGEALGLEKEVVYDIDVLRNRPDAYGHLGVARDVAAKFGISVTPAPVLPAAQAPVRSATVELVDGDRCPRFTSIVLSGVKVGPSPDWIARRLTASGMRPINNVVDVSNYVMLETNQPNHAYDFDTLGGGGFRVRLARDGETMITLDDSERTLTADDLLICDATDRPIGIAAIMGGQNTEISDTTTAIALETAWFEPAAIMRSVVRMGLRTEASARFERGMDTHGIERSTARFVELLRLTCPDLVVNEGAVDARAPQLPVPPVLRVRSARVGALLGTPFSAEQIRTLIEPIGFVCTTVGDDLDVLVPTWRPDCTGEVDIIEEVARLHGYDLLGKTVPKSTVPGGLSGVQQRRRRLRDVLLGLGLTEAMPHPFLTAGELEKAGLPAESVRLVNPLVVGDDMLRTSLRPGLLKAIAFNESHRRSGVALFEIGHVYPPSTDVLPAEYEALGIVIAGADAPAAVAVWRELAAAMGWGARLDQSNVPAGLHPARSATLSLGKDTIGAVGEVHPDAAEAFDVTERLAVLELNLSVLLANEPKPAAWKPTSRFPSSDLDLAFVLPDSVTAEKLDKAIRQATGNLLVDLTLFDVYRGTGLPEGTRSLAYRLRLQSLERTLTDDDVAAVRAKVEAATKKMGAVLRG</sequence>
<dbReference type="SMART" id="SM00874">
    <property type="entry name" value="B5"/>
    <property type="match status" value="1"/>
</dbReference>
<keyword evidence="7" id="KW-0963">Cytoplasm</keyword>
<evidence type="ECO:0000256" key="8">
    <source>
        <dbReference type="ARBA" id="ARBA00022555"/>
    </source>
</evidence>
<keyword evidence="8" id="KW-0820">tRNA-binding</keyword>
<dbReference type="InterPro" id="IPR002547">
    <property type="entry name" value="tRNA-bd_dom"/>
</dbReference>
<dbReference type="PANTHER" id="PTHR10947">
    <property type="entry name" value="PHENYLALANYL-TRNA SYNTHETASE BETA CHAIN AND LEUCINE-RICH REPEAT-CONTAINING PROTEIN 47"/>
    <property type="match status" value="1"/>
</dbReference>
<dbReference type="InterPro" id="IPR045060">
    <property type="entry name" value="Phe-tRNA-ligase_IIc_bsu"/>
</dbReference>
<dbReference type="InterPro" id="IPR041616">
    <property type="entry name" value="PheRS_beta_core"/>
</dbReference>
<dbReference type="Pfam" id="PF03483">
    <property type="entry name" value="B3_4"/>
    <property type="match status" value="1"/>
</dbReference>
<evidence type="ECO:0000256" key="13">
    <source>
        <dbReference type="ARBA" id="ARBA00022842"/>
    </source>
</evidence>
<keyword evidence="16" id="KW-0030">Aminoacyl-tRNA synthetase</keyword>
<evidence type="ECO:0000256" key="16">
    <source>
        <dbReference type="ARBA" id="ARBA00023146"/>
    </source>
</evidence>
<keyword evidence="14" id="KW-0694">RNA-binding</keyword>
<evidence type="ECO:0000256" key="18">
    <source>
        <dbReference type="ARBA" id="ARBA00049255"/>
    </source>
</evidence>
<dbReference type="InterPro" id="IPR009061">
    <property type="entry name" value="DNA-bd_dom_put_sf"/>
</dbReference>
<comment type="similarity">
    <text evidence="3">Belongs to the phenylalanyl-tRNA synthetase beta subunit family. Type 1 subfamily.</text>
</comment>
<dbReference type="CDD" id="cd02796">
    <property type="entry name" value="tRNA_bind_bactPheRS"/>
    <property type="match status" value="1"/>
</dbReference>
<dbReference type="GO" id="GO:0000049">
    <property type="term" value="F:tRNA binding"/>
    <property type="evidence" value="ECO:0007669"/>
    <property type="project" value="UniProtKB-KW"/>
</dbReference>
<feature type="domain" description="TRNA-binding" evidence="19">
    <location>
        <begin position="39"/>
        <end position="148"/>
    </location>
</feature>
<evidence type="ECO:0000256" key="4">
    <source>
        <dbReference type="ARBA" id="ARBA00011209"/>
    </source>
</evidence>
<dbReference type="SUPFAM" id="SSF55681">
    <property type="entry name" value="Class II aaRS and biotin synthetases"/>
    <property type="match status" value="1"/>
</dbReference>
<dbReference type="InterPro" id="IPR005146">
    <property type="entry name" value="B3/B4_tRNA-bd"/>
</dbReference>
<dbReference type="Gene3D" id="3.30.930.10">
    <property type="entry name" value="Bira Bifunctional Protein, Domain 2"/>
    <property type="match status" value="1"/>
</dbReference>
<evidence type="ECO:0000256" key="17">
    <source>
        <dbReference type="ARBA" id="ARBA00033189"/>
    </source>
</evidence>
<dbReference type="SUPFAM" id="SSF46955">
    <property type="entry name" value="Putative DNA-binding domain"/>
    <property type="match status" value="1"/>
</dbReference>
<dbReference type="Pfam" id="PF03147">
    <property type="entry name" value="FDX-ACB"/>
    <property type="match status" value="1"/>
</dbReference>
<evidence type="ECO:0000313" key="23">
    <source>
        <dbReference type="EMBL" id="CAB4728252.1"/>
    </source>
</evidence>
<dbReference type="EMBL" id="CAFBMT010000012">
    <property type="protein sequence ID" value="CAB4940019.1"/>
    <property type="molecule type" value="Genomic_DNA"/>
</dbReference>
<evidence type="ECO:0000313" key="25">
    <source>
        <dbReference type="EMBL" id="CAB5009900.1"/>
    </source>
</evidence>
<keyword evidence="10" id="KW-0479">Metal-binding</keyword>
<protein>
    <recommendedName>
        <fullName evidence="6">Phenylalanine--tRNA ligase beta subunit</fullName>
        <ecNumber evidence="5">6.1.1.20</ecNumber>
    </recommendedName>
    <alternativeName>
        <fullName evidence="17">Phenylalanyl-tRNA synthetase beta subunit</fullName>
    </alternativeName>
</protein>
<dbReference type="PANTHER" id="PTHR10947:SF0">
    <property type="entry name" value="PHENYLALANINE--TRNA LIGASE BETA SUBUNIT"/>
    <property type="match status" value="1"/>
</dbReference>
<name>A0A6J6A9R8_9ZZZZ</name>
<dbReference type="InterPro" id="IPR004532">
    <property type="entry name" value="Phe-tRNA-ligase_IIc_bsu_bact"/>
</dbReference>
<evidence type="ECO:0000256" key="14">
    <source>
        <dbReference type="ARBA" id="ARBA00022884"/>
    </source>
</evidence>
<dbReference type="NCBIfam" id="TIGR00472">
    <property type="entry name" value="pheT_bact"/>
    <property type="match status" value="1"/>
</dbReference>
<evidence type="ECO:0000256" key="11">
    <source>
        <dbReference type="ARBA" id="ARBA00022741"/>
    </source>
</evidence>
<comment type="catalytic activity">
    <reaction evidence="18">
        <text>tRNA(Phe) + L-phenylalanine + ATP = L-phenylalanyl-tRNA(Phe) + AMP + diphosphate + H(+)</text>
        <dbReference type="Rhea" id="RHEA:19413"/>
        <dbReference type="Rhea" id="RHEA-COMP:9668"/>
        <dbReference type="Rhea" id="RHEA-COMP:9699"/>
        <dbReference type="ChEBI" id="CHEBI:15378"/>
        <dbReference type="ChEBI" id="CHEBI:30616"/>
        <dbReference type="ChEBI" id="CHEBI:33019"/>
        <dbReference type="ChEBI" id="CHEBI:58095"/>
        <dbReference type="ChEBI" id="CHEBI:78442"/>
        <dbReference type="ChEBI" id="CHEBI:78531"/>
        <dbReference type="ChEBI" id="CHEBI:456215"/>
        <dbReference type="EC" id="6.1.1.20"/>
    </reaction>
</comment>
<dbReference type="Gene3D" id="3.30.56.10">
    <property type="match status" value="2"/>
</dbReference>
<dbReference type="FunFam" id="3.30.70.380:FF:000001">
    <property type="entry name" value="Phenylalanine--tRNA ligase beta subunit"/>
    <property type="match status" value="1"/>
</dbReference>
<dbReference type="Gene3D" id="2.40.50.140">
    <property type="entry name" value="Nucleic acid-binding proteins"/>
    <property type="match status" value="1"/>
</dbReference>
<proteinExistence type="inferred from homology"/>
<dbReference type="PROSITE" id="PS50886">
    <property type="entry name" value="TRBD"/>
    <property type="match status" value="1"/>
</dbReference>
<dbReference type="InterPro" id="IPR036690">
    <property type="entry name" value="Fdx_antiC-bd_sf"/>
</dbReference>
<keyword evidence="11" id="KW-0547">Nucleotide-binding</keyword>
<dbReference type="Gene3D" id="3.30.70.380">
    <property type="entry name" value="Ferrodoxin-fold anticodon-binding domain"/>
    <property type="match status" value="1"/>
</dbReference>
<evidence type="ECO:0000313" key="24">
    <source>
        <dbReference type="EMBL" id="CAB4940019.1"/>
    </source>
</evidence>
<dbReference type="SUPFAM" id="SSF56037">
    <property type="entry name" value="PheT/TilS domain"/>
    <property type="match status" value="1"/>
</dbReference>
<dbReference type="InterPro" id="IPR005147">
    <property type="entry name" value="tRNA_synthase_B5-dom"/>
</dbReference>
<dbReference type="GO" id="GO:0009328">
    <property type="term" value="C:phenylalanine-tRNA ligase complex"/>
    <property type="evidence" value="ECO:0007669"/>
    <property type="project" value="TreeGrafter"/>
</dbReference>
<reference evidence="22" key="1">
    <citation type="submission" date="2020-05" db="EMBL/GenBank/DDBJ databases">
        <authorList>
            <person name="Chiriac C."/>
            <person name="Salcher M."/>
            <person name="Ghai R."/>
            <person name="Kavagutti S V."/>
        </authorList>
    </citation>
    <scope>NUCLEOTIDE SEQUENCE</scope>
</reference>
<evidence type="ECO:0000256" key="2">
    <source>
        <dbReference type="ARBA" id="ARBA00004496"/>
    </source>
</evidence>
<dbReference type="EMBL" id="CAEZYF010000011">
    <property type="protein sequence ID" value="CAB4728252.1"/>
    <property type="molecule type" value="Genomic_DNA"/>
</dbReference>
<dbReference type="PROSITE" id="PS51483">
    <property type="entry name" value="B5"/>
    <property type="match status" value="1"/>
</dbReference>
<dbReference type="InterPro" id="IPR045864">
    <property type="entry name" value="aa-tRNA-synth_II/BPL/LPL"/>
</dbReference>
<evidence type="ECO:0000256" key="1">
    <source>
        <dbReference type="ARBA" id="ARBA00001946"/>
    </source>
</evidence>
<evidence type="ECO:0000259" key="19">
    <source>
        <dbReference type="PROSITE" id="PS50886"/>
    </source>
</evidence>